<dbReference type="SUPFAM" id="SSF103473">
    <property type="entry name" value="MFS general substrate transporter"/>
    <property type="match status" value="1"/>
</dbReference>
<dbReference type="GO" id="GO:0022857">
    <property type="term" value="F:transmembrane transporter activity"/>
    <property type="evidence" value="ECO:0007669"/>
    <property type="project" value="InterPro"/>
</dbReference>
<evidence type="ECO:0000256" key="2">
    <source>
        <dbReference type="ARBA" id="ARBA00005982"/>
    </source>
</evidence>
<keyword evidence="4 7" id="KW-1133">Transmembrane helix</keyword>
<dbReference type="InterPro" id="IPR000109">
    <property type="entry name" value="POT_fam"/>
</dbReference>
<feature type="transmembrane region" description="Helical" evidence="7">
    <location>
        <begin position="279"/>
        <end position="301"/>
    </location>
</feature>
<comment type="caution">
    <text evidence="8">The sequence shown here is derived from an EMBL/GenBank/DDBJ whole genome shotgun (WGS) entry which is preliminary data.</text>
</comment>
<sequence length="669" mass="72800">MSPSSRAAVMDPPPRSQPTVEGGEERRRHGCVLASQQWQGGGGGEEHRRRWSVLPSREVVAPPSTGMGTATTEAAMAVEEATKTTSSRKKGGLRTMPFIFANEVAEKLAVVGFSTNMLTYLTQELHMPLAKAATTLTNFGGTSAATPLIGAFLADVCIGRFWTIAGASVIYQIGMALLTVSAALPQFRPPPCKPGGATTCQEAAPWQLAVLYVSLLLNAVGAGGYRPCVVAFGADQFDESRAAERARSWGFFNWYYFCNGASMLLAVTAVVYVQDNVGWGWGLGVPAACMGLSVAAFVAGYPMYRRMEPAGSPFTRLAQVVVAAFRKRRVPKREVHTARLYENDEVDAPISLYGKLIHTDQLRFFDRAAVVTDGDLITTTTTDASSGKPAPNPWRLSTVHRVEELKSVIRMGPIWAAGILVIMASSNQHTFFLQQASTMDRRLAPGHTAFQIPAGSMTVFTLLAMLITLFAYDRALVPLARRYTGLDRGISYLHRMGVGFAVAVLATLVAGFVERRRREAAFAGGTVDAGTAPMSAYWLVPQYALHGVAEAFTSVGHLEFMYDQAPESMRSTATALFWLSISLGSYVSTALVGAVHRWTAGPGGANWLPDNINRGRLDYFYWVVTLVQVLNLVYYVICARRFTFKPVQMHKEEDEEMNGGSLVELQEKV</sequence>
<evidence type="ECO:0000313" key="8">
    <source>
        <dbReference type="EMBL" id="GJN00092.1"/>
    </source>
</evidence>
<evidence type="ECO:0000256" key="5">
    <source>
        <dbReference type="ARBA" id="ARBA00023136"/>
    </source>
</evidence>
<accession>A0AAV5CNM0</accession>
<feature type="transmembrane region" description="Helical" evidence="7">
    <location>
        <begin position="576"/>
        <end position="599"/>
    </location>
</feature>
<feature type="region of interest" description="Disordered" evidence="6">
    <location>
        <begin position="1"/>
        <end position="51"/>
    </location>
</feature>
<feature type="transmembrane region" description="Helical" evidence="7">
    <location>
        <begin position="161"/>
        <end position="184"/>
    </location>
</feature>
<dbReference type="Gene3D" id="1.20.1250.20">
    <property type="entry name" value="MFS general substrate transporter like domains"/>
    <property type="match status" value="1"/>
</dbReference>
<dbReference type="AlphaFoldDB" id="A0AAV5CNM0"/>
<comment type="subcellular location">
    <subcellularLocation>
        <location evidence="1">Membrane</location>
        <topology evidence="1">Multi-pass membrane protein</topology>
    </subcellularLocation>
</comment>
<evidence type="ECO:0000256" key="6">
    <source>
        <dbReference type="SAM" id="MobiDB-lite"/>
    </source>
</evidence>
<keyword evidence="5 7" id="KW-0472">Membrane</keyword>
<dbReference type="PANTHER" id="PTHR11654">
    <property type="entry name" value="OLIGOPEPTIDE TRANSPORTER-RELATED"/>
    <property type="match status" value="1"/>
</dbReference>
<evidence type="ECO:0000256" key="4">
    <source>
        <dbReference type="ARBA" id="ARBA00022989"/>
    </source>
</evidence>
<comment type="similarity">
    <text evidence="2">Belongs to the major facilitator superfamily. Proton-dependent oligopeptide transporter (POT/PTR) (TC 2.A.17) family.</text>
</comment>
<feature type="transmembrane region" description="Helical" evidence="7">
    <location>
        <begin position="619"/>
        <end position="637"/>
    </location>
</feature>
<proteinExistence type="inferred from homology"/>
<keyword evidence="9" id="KW-1185">Reference proteome</keyword>
<evidence type="ECO:0000256" key="3">
    <source>
        <dbReference type="ARBA" id="ARBA00022692"/>
    </source>
</evidence>
<keyword evidence="3 7" id="KW-0812">Transmembrane</keyword>
<name>A0AAV5CNM0_ELECO</name>
<protein>
    <submittedName>
        <fullName evidence="8">Uncharacterized protein</fullName>
    </submittedName>
</protein>
<evidence type="ECO:0000313" key="9">
    <source>
        <dbReference type="Proteomes" id="UP001054889"/>
    </source>
</evidence>
<dbReference type="InterPro" id="IPR036259">
    <property type="entry name" value="MFS_trans_sf"/>
</dbReference>
<dbReference type="Pfam" id="PF00854">
    <property type="entry name" value="PTR2"/>
    <property type="match status" value="1"/>
</dbReference>
<reference evidence="8" key="1">
    <citation type="journal article" date="2018" name="DNA Res.">
        <title>Multiple hybrid de novo genome assembly of finger millet, an orphan allotetraploid crop.</title>
        <authorList>
            <person name="Hatakeyama M."/>
            <person name="Aluri S."/>
            <person name="Balachadran M.T."/>
            <person name="Sivarajan S.R."/>
            <person name="Patrignani A."/>
            <person name="Gruter S."/>
            <person name="Poveda L."/>
            <person name="Shimizu-Inatsugi R."/>
            <person name="Baeten J."/>
            <person name="Francoijs K.J."/>
            <person name="Nataraja K.N."/>
            <person name="Reddy Y.A.N."/>
            <person name="Phadnis S."/>
            <person name="Ravikumar R.L."/>
            <person name="Schlapbach R."/>
            <person name="Sreeman S.M."/>
            <person name="Shimizu K.K."/>
        </authorList>
    </citation>
    <scope>NUCLEOTIDE SEQUENCE</scope>
</reference>
<feature type="transmembrane region" description="Helical" evidence="7">
    <location>
        <begin position="254"/>
        <end position="273"/>
    </location>
</feature>
<evidence type="ECO:0000256" key="7">
    <source>
        <dbReference type="SAM" id="Phobius"/>
    </source>
</evidence>
<feature type="transmembrane region" description="Helical" evidence="7">
    <location>
        <begin position="492"/>
        <end position="513"/>
    </location>
</feature>
<evidence type="ECO:0000256" key="1">
    <source>
        <dbReference type="ARBA" id="ARBA00004141"/>
    </source>
</evidence>
<reference evidence="8" key="2">
    <citation type="submission" date="2021-12" db="EMBL/GenBank/DDBJ databases">
        <title>Resequencing data analysis of finger millet.</title>
        <authorList>
            <person name="Hatakeyama M."/>
            <person name="Aluri S."/>
            <person name="Balachadran M.T."/>
            <person name="Sivarajan S.R."/>
            <person name="Poveda L."/>
            <person name="Shimizu-Inatsugi R."/>
            <person name="Schlapbach R."/>
            <person name="Sreeman S.M."/>
            <person name="Shimizu K.K."/>
        </authorList>
    </citation>
    <scope>NUCLEOTIDE SEQUENCE</scope>
</reference>
<gene>
    <name evidence="8" type="primary">ga17249</name>
    <name evidence="8" type="ORF">PR202_ga17249</name>
</gene>
<feature type="transmembrane region" description="Helical" evidence="7">
    <location>
        <begin position="449"/>
        <end position="472"/>
    </location>
</feature>
<dbReference type="EMBL" id="BQKI01000008">
    <property type="protein sequence ID" value="GJN00092.1"/>
    <property type="molecule type" value="Genomic_DNA"/>
</dbReference>
<dbReference type="GO" id="GO:0016020">
    <property type="term" value="C:membrane"/>
    <property type="evidence" value="ECO:0007669"/>
    <property type="project" value="UniProtKB-SubCell"/>
</dbReference>
<organism evidence="8 9">
    <name type="scientific">Eleusine coracana subsp. coracana</name>
    <dbReference type="NCBI Taxonomy" id="191504"/>
    <lineage>
        <taxon>Eukaryota</taxon>
        <taxon>Viridiplantae</taxon>
        <taxon>Streptophyta</taxon>
        <taxon>Embryophyta</taxon>
        <taxon>Tracheophyta</taxon>
        <taxon>Spermatophyta</taxon>
        <taxon>Magnoliopsida</taxon>
        <taxon>Liliopsida</taxon>
        <taxon>Poales</taxon>
        <taxon>Poaceae</taxon>
        <taxon>PACMAD clade</taxon>
        <taxon>Chloridoideae</taxon>
        <taxon>Cynodonteae</taxon>
        <taxon>Eleusininae</taxon>
        <taxon>Eleusine</taxon>
    </lineage>
</organism>
<dbReference type="Proteomes" id="UP001054889">
    <property type="component" value="Unassembled WGS sequence"/>
</dbReference>